<feature type="disulfide bond" evidence="1">
    <location>
        <begin position="75"/>
        <end position="84"/>
    </location>
</feature>
<dbReference type="SMART" id="SM00205">
    <property type="entry name" value="THN"/>
    <property type="match status" value="1"/>
</dbReference>
<evidence type="ECO:0008006" key="4">
    <source>
        <dbReference type="Google" id="ProtNLM"/>
    </source>
</evidence>
<keyword evidence="1" id="KW-1015">Disulfide bond</keyword>
<protein>
    <recommendedName>
        <fullName evidence="4">Thaumatin-like protein</fullName>
    </recommendedName>
</protein>
<evidence type="ECO:0000256" key="1">
    <source>
        <dbReference type="PIRSR" id="PIRSR002703-1"/>
    </source>
</evidence>
<feature type="disulfide bond" evidence="1">
    <location>
        <begin position="61"/>
        <end position="71"/>
    </location>
</feature>
<dbReference type="PROSITE" id="PS51367">
    <property type="entry name" value="THAUMATIN_2"/>
    <property type="match status" value="1"/>
</dbReference>
<dbReference type="InterPro" id="IPR037176">
    <property type="entry name" value="Osmotin/thaumatin-like_sf"/>
</dbReference>
<comment type="caution">
    <text evidence="2">The sequence shown here is derived from an EMBL/GenBank/DDBJ whole genome shotgun (WGS) entry which is preliminary data.</text>
</comment>
<dbReference type="PANTHER" id="PTHR31048">
    <property type="entry name" value="OS03G0233200 PROTEIN"/>
    <property type="match status" value="1"/>
</dbReference>
<gene>
    <name evidence="2" type="ORF">L1049_006568</name>
</gene>
<proteinExistence type="predicted"/>
<organism evidence="2 3">
    <name type="scientific">Liquidambar formosana</name>
    <name type="common">Formosan gum</name>
    <dbReference type="NCBI Taxonomy" id="63359"/>
    <lineage>
        <taxon>Eukaryota</taxon>
        <taxon>Viridiplantae</taxon>
        <taxon>Streptophyta</taxon>
        <taxon>Embryophyta</taxon>
        <taxon>Tracheophyta</taxon>
        <taxon>Spermatophyta</taxon>
        <taxon>Magnoliopsida</taxon>
        <taxon>eudicotyledons</taxon>
        <taxon>Gunneridae</taxon>
        <taxon>Pentapetalae</taxon>
        <taxon>Saxifragales</taxon>
        <taxon>Altingiaceae</taxon>
        <taxon>Liquidambar</taxon>
    </lineage>
</organism>
<dbReference type="InterPro" id="IPR001938">
    <property type="entry name" value="Thaumatin"/>
</dbReference>
<keyword evidence="3" id="KW-1185">Reference proteome</keyword>
<dbReference type="AlphaFoldDB" id="A0AAP0WRJ4"/>
<sequence>MTCGKVETPPNTLAEFALNQPNNLDYVDISRVDGFNIPMDFSPTTSVCRGLCCSTDINGQCPAELKAPGGCNNTCTVFKTNEYCCTDGPRSCGPTTFSRFFKERCPDSYSYPQDDLTSLFTCPAGTNYRVVFCP</sequence>
<feature type="disulfide bond" evidence="1">
    <location>
        <begin position="53"/>
        <end position="105"/>
    </location>
</feature>
<dbReference type="PIRSF" id="PIRSF002703">
    <property type="entry name" value="Thaumatin"/>
    <property type="match status" value="1"/>
</dbReference>
<feature type="disulfide bond" evidence="1">
    <location>
        <begin position="85"/>
        <end position="92"/>
    </location>
</feature>
<name>A0AAP0WRJ4_LIQFO</name>
<reference evidence="2 3" key="1">
    <citation type="journal article" date="2024" name="Plant J.">
        <title>Genome sequences and population genomics reveal climatic adaptation and genomic divergence between two closely related sweetgum species.</title>
        <authorList>
            <person name="Xu W.Q."/>
            <person name="Ren C.Q."/>
            <person name="Zhang X.Y."/>
            <person name="Comes H.P."/>
            <person name="Liu X.H."/>
            <person name="Li Y.G."/>
            <person name="Kettle C.J."/>
            <person name="Jalonen R."/>
            <person name="Gaisberger H."/>
            <person name="Ma Y.Z."/>
            <person name="Qiu Y.X."/>
        </authorList>
    </citation>
    <scope>NUCLEOTIDE SEQUENCE [LARGE SCALE GENOMIC DNA]</scope>
    <source>
        <strain evidence="2">Hangzhou</strain>
    </source>
</reference>
<feature type="disulfide bond" evidence="1">
    <location>
        <begin position="48"/>
        <end position="122"/>
    </location>
</feature>
<dbReference type="Pfam" id="PF00314">
    <property type="entry name" value="Thaumatin"/>
    <property type="match status" value="1"/>
</dbReference>
<dbReference type="SUPFAM" id="SSF49870">
    <property type="entry name" value="Osmotin, thaumatin-like protein"/>
    <property type="match status" value="1"/>
</dbReference>
<dbReference type="Proteomes" id="UP001415857">
    <property type="component" value="Unassembled WGS sequence"/>
</dbReference>
<evidence type="ECO:0000313" key="3">
    <source>
        <dbReference type="Proteomes" id="UP001415857"/>
    </source>
</evidence>
<dbReference type="Gene3D" id="2.60.110.10">
    <property type="entry name" value="Thaumatin"/>
    <property type="match status" value="1"/>
</dbReference>
<dbReference type="EMBL" id="JBBPBK010000010">
    <property type="protein sequence ID" value="KAK9277029.1"/>
    <property type="molecule type" value="Genomic_DNA"/>
</dbReference>
<dbReference type="PRINTS" id="PR00347">
    <property type="entry name" value="THAUMATIN"/>
</dbReference>
<accession>A0AAP0WRJ4</accession>
<evidence type="ECO:0000313" key="2">
    <source>
        <dbReference type="EMBL" id="KAK9277029.1"/>
    </source>
</evidence>